<sequence length="343" mass="40051">MYITITPQKLGTHFNQSSQDFVNYLEKENEERTLENFEYFFNQTENDIKPDRVVAEIDSNTAKLKRNEPRFYSITVNPSERELQHLKNHPEALKQYTRELMQDYVKAFNREINGRPIRVEDIKYFAKIEYTRRFKGTDREVIGNQPIATKIQTLKDEVYRIQTGTTTGNLKALHDKIKCLELEAPHQLNGKRIVQGMEKPGPQSHIHIIVSRKDQSNSISLSPGSKYKASEVEFNGKQIKRGFDRDYFFSQAEKTFDRLFNYERNFMEHYTSRRDFVKDTSQFYKNLLKLPYPERTAAFKLMREAGIKLPPTVPVNQVQLAYKAFNALKRGVGIAVKSSSISI</sequence>
<organism evidence="1 2">
    <name type="scientific">Leeuwenhoekiella polynyae</name>
    <dbReference type="NCBI Taxonomy" id="1550906"/>
    <lineage>
        <taxon>Bacteria</taxon>
        <taxon>Pseudomonadati</taxon>
        <taxon>Bacteroidota</taxon>
        <taxon>Flavobacteriia</taxon>
        <taxon>Flavobacteriales</taxon>
        <taxon>Flavobacteriaceae</taxon>
        <taxon>Leeuwenhoekiella</taxon>
    </lineage>
</organism>
<dbReference type="AlphaFoldDB" id="A0A4Q0P2C0"/>
<comment type="caution">
    <text evidence="1">The sequence shown here is derived from an EMBL/GenBank/DDBJ whole genome shotgun (WGS) entry which is preliminary data.</text>
</comment>
<dbReference type="OrthoDB" id="1404627at2"/>
<dbReference type="EMBL" id="QOVK01000013">
    <property type="protein sequence ID" value="RXG20066.1"/>
    <property type="molecule type" value="Genomic_DNA"/>
</dbReference>
<accession>A0A4Q0P2C0</accession>
<evidence type="ECO:0000313" key="2">
    <source>
        <dbReference type="Proteomes" id="UP000289859"/>
    </source>
</evidence>
<name>A0A4Q0P2C0_9FLAO</name>
<evidence type="ECO:0000313" key="1">
    <source>
        <dbReference type="EMBL" id="RXG20066.1"/>
    </source>
</evidence>
<gene>
    <name evidence="1" type="ORF">DSM02_2717</name>
</gene>
<proteinExistence type="predicted"/>
<protein>
    <recommendedName>
        <fullName evidence="3">Mobilization protein</fullName>
    </recommendedName>
</protein>
<dbReference type="Pfam" id="PF18976">
    <property type="entry name" value="DUF5712"/>
    <property type="match status" value="1"/>
</dbReference>
<keyword evidence="2" id="KW-1185">Reference proteome</keyword>
<reference evidence="1 2" key="1">
    <citation type="submission" date="2018-07" db="EMBL/GenBank/DDBJ databases">
        <title>Leeuwenhoekiella genomics.</title>
        <authorList>
            <person name="Tahon G."/>
            <person name="Willems A."/>
        </authorList>
    </citation>
    <scope>NUCLEOTIDE SEQUENCE [LARGE SCALE GENOMIC DNA]</scope>
    <source>
        <strain evidence="1 2">LMG 29608</strain>
    </source>
</reference>
<dbReference type="RefSeq" id="WP_128766110.1">
    <property type="nucleotide sequence ID" value="NZ_JBHUOO010000007.1"/>
</dbReference>
<dbReference type="InterPro" id="IPR048098">
    <property type="entry name" value="MobB"/>
</dbReference>
<dbReference type="NCBIfam" id="NF041495">
    <property type="entry name" value="MobB_relaxase"/>
    <property type="match status" value="1"/>
</dbReference>
<evidence type="ECO:0008006" key="3">
    <source>
        <dbReference type="Google" id="ProtNLM"/>
    </source>
</evidence>
<dbReference type="InterPro" id="IPR043766">
    <property type="entry name" value="BfmA-like"/>
</dbReference>
<dbReference type="Proteomes" id="UP000289859">
    <property type="component" value="Unassembled WGS sequence"/>
</dbReference>